<sequence>MANWIDLVSLLATLSVVGGIIYGIVYVSRRISSSVKATKENLKSRGLTISDKGVSVKTSKHFGREDYVDATQRGVIKAYNAATFGKPVNPSMSTTPTYTKTKSTTPPGAAKLDRQPSSNGSIEEKKKRGGLFRRTKEQESHES</sequence>
<gene>
    <name evidence="3" type="ORF">Hypma_011046</name>
</gene>
<feature type="transmembrane region" description="Helical" evidence="2">
    <location>
        <begin position="6"/>
        <end position="27"/>
    </location>
</feature>
<keyword evidence="4" id="KW-1185">Reference proteome</keyword>
<accession>A0A369JIP5</accession>
<dbReference type="Proteomes" id="UP000076154">
    <property type="component" value="Unassembled WGS sequence"/>
</dbReference>
<evidence type="ECO:0000313" key="3">
    <source>
        <dbReference type="EMBL" id="RDB22061.1"/>
    </source>
</evidence>
<proteinExistence type="predicted"/>
<name>A0A369JIP5_HYPMA</name>
<dbReference type="EMBL" id="LUEZ02000053">
    <property type="protein sequence ID" value="RDB22061.1"/>
    <property type="molecule type" value="Genomic_DNA"/>
</dbReference>
<comment type="caution">
    <text evidence="3">The sequence shown here is derived from an EMBL/GenBank/DDBJ whole genome shotgun (WGS) entry which is preliminary data.</text>
</comment>
<reference evidence="3" key="1">
    <citation type="submission" date="2018-04" db="EMBL/GenBank/DDBJ databases">
        <title>Whole genome sequencing of Hypsizygus marmoreus.</title>
        <authorList>
            <person name="Choi I.-G."/>
            <person name="Min B."/>
            <person name="Kim J.-G."/>
            <person name="Kim S."/>
            <person name="Oh Y.-L."/>
            <person name="Kong W.-S."/>
            <person name="Park H."/>
            <person name="Jeong J."/>
            <person name="Song E.-S."/>
        </authorList>
    </citation>
    <scope>NUCLEOTIDE SEQUENCE [LARGE SCALE GENOMIC DNA]</scope>
    <source>
        <strain evidence="3">51987-8</strain>
    </source>
</reference>
<organism evidence="3 4">
    <name type="scientific">Hypsizygus marmoreus</name>
    <name type="common">White beech mushroom</name>
    <name type="synonym">Agaricus marmoreus</name>
    <dbReference type="NCBI Taxonomy" id="39966"/>
    <lineage>
        <taxon>Eukaryota</taxon>
        <taxon>Fungi</taxon>
        <taxon>Dikarya</taxon>
        <taxon>Basidiomycota</taxon>
        <taxon>Agaricomycotina</taxon>
        <taxon>Agaricomycetes</taxon>
        <taxon>Agaricomycetidae</taxon>
        <taxon>Agaricales</taxon>
        <taxon>Tricholomatineae</taxon>
        <taxon>Lyophyllaceae</taxon>
        <taxon>Hypsizygus</taxon>
    </lineage>
</organism>
<dbReference type="AlphaFoldDB" id="A0A369JIP5"/>
<feature type="compositionally biased region" description="Basic and acidic residues" evidence="1">
    <location>
        <begin position="134"/>
        <end position="143"/>
    </location>
</feature>
<evidence type="ECO:0000256" key="1">
    <source>
        <dbReference type="SAM" id="MobiDB-lite"/>
    </source>
</evidence>
<keyword evidence="2" id="KW-1133">Transmembrane helix</keyword>
<keyword evidence="2" id="KW-0472">Membrane</keyword>
<dbReference type="OrthoDB" id="2505950at2759"/>
<dbReference type="InParanoid" id="A0A369JIP5"/>
<protein>
    <submittedName>
        <fullName evidence="3">Uncharacterized protein</fullName>
    </submittedName>
</protein>
<feature type="region of interest" description="Disordered" evidence="1">
    <location>
        <begin position="85"/>
        <end position="143"/>
    </location>
</feature>
<evidence type="ECO:0000256" key="2">
    <source>
        <dbReference type="SAM" id="Phobius"/>
    </source>
</evidence>
<keyword evidence="2" id="KW-0812">Transmembrane</keyword>
<feature type="compositionally biased region" description="Low complexity" evidence="1">
    <location>
        <begin position="90"/>
        <end position="107"/>
    </location>
</feature>
<evidence type="ECO:0000313" key="4">
    <source>
        <dbReference type="Proteomes" id="UP000076154"/>
    </source>
</evidence>